<sequence>MDIRCYIICHSVQRILLATQGNGCWRSHRLAALYPNEPQTHQLSDAEEYYTRERESIGMGLVIVGVVSDGGGRVVGVFVFRRGGVIGVEGIGRREAEEGPEAESEATQLLQREAADEIQELLAT</sequence>
<dbReference type="EMBL" id="RXIC02000016">
    <property type="protein sequence ID" value="KAB1228030.1"/>
    <property type="molecule type" value="Genomic_DNA"/>
</dbReference>
<proteinExistence type="predicted"/>
<dbReference type="Proteomes" id="UP000516437">
    <property type="component" value="Unassembled WGS sequence"/>
</dbReference>
<reference evidence="1 2" key="1">
    <citation type="journal article" date="2019" name="Plant Biotechnol. J.">
        <title>The red bayberry genome and genetic basis of sex determination.</title>
        <authorList>
            <person name="Jia H.M."/>
            <person name="Jia H.J."/>
            <person name="Cai Q.L."/>
            <person name="Wang Y."/>
            <person name="Zhao H.B."/>
            <person name="Yang W.F."/>
            <person name="Wang G.Y."/>
            <person name="Li Y.H."/>
            <person name="Zhan D.L."/>
            <person name="Shen Y.T."/>
            <person name="Niu Q.F."/>
            <person name="Chang L."/>
            <person name="Qiu J."/>
            <person name="Zhao L."/>
            <person name="Xie H.B."/>
            <person name="Fu W.Y."/>
            <person name="Jin J."/>
            <person name="Li X.W."/>
            <person name="Jiao Y."/>
            <person name="Zhou C.C."/>
            <person name="Tu T."/>
            <person name="Chai C.Y."/>
            <person name="Gao J.L."/>
            <person name="Fan L.J."/>
            <person name="van de Weg E."/>
            <person name="Wang J.Y."/>
            <person name="Gao Z.S."/>
        </authorList>
    </citation>
    <scope>NUCLEOTIDE SEQUENCE [LARGE SCALE GENOMIC DNA]</scope>
    <source>
        <tissue evidence="1">Leaves</tissue>
    </source>
</reference>
<evidence type="ECO:0000313" key="2">
    <source>
        <dbReference type="Proteomes" id="UP000516437"/>
    </source>
</evidence>
<comment type="caution">
    <text evidence="1">The sequence shown here is derived from an EMBL/GenBank/DDBJ whole genome shotgun (WGS) entry which is preliminary data.</text>
</comment>
<protein>
    <submittedName>
        <fullName evidence="1">Uncharacterized protein</fullName>
    </submittedName>
</protein>
<dbReference type="AlphaFoldDB" id="A0A6A1WZS7"/>
<keyword evidence="2" id="KW-1185">Reference proteome</keyword>
<organism evidence="1 2">
    <name type="scientific">Morella rubra</name>
    <name type="common">Chinese bayberry</name>
    <dbReference type="NCBI Taxonomy" id="262757"/>
    <lineage>
        <taxon>Eukaryota</taxon>
        <taxon>Viridiplantae</taxon>
        <taxon>Streptophyta</taxon>
        <taxon>Embryophyta</taxon>
        <taxon>Tracheophyta</taxon>
        <taxon>Spermatophyta</taxon>
        <taxon>Magnoliopsida</taxon>
        <taxon>eudicotyledons</taxon>
        <taxon>Gunneridae</taxon>
        <taxon>Pentapetalae</taxon>
        <taxon>rosids</taxon>
        <taxon>fabids</taxon>
        <taxon>Fagales</taxon>
        <taxon>Myricaceae</taxon>
        <taxon>Morella</taxon>
    </lineage>
</organism>
<name>A0A6A1WZS7_9ROSI</name>
<gene>
    <name evidence="1" type="ORF">CJ030_MR1G006867</name>
</gene>
<accession>A0A6A1WZS7</accession>
<evidence type="ECO:0000313" key="1">
    <source>
        <dbReference type="EMBL" id="KAB1228030.1"/>
    </source>
</evidence>